<evidence type="ECO:0000313" key="4">
    <source>
        <dbReference type="EMBL" id="SDT89610.1"/>
    </source>
</evidence>
<dbReference type="Gene3D" id="3.10.450.40">
    <property type="match status" value="1"/>
</dbReference>
<proteinExistence type="predicted"/>
<reference evidence="4 5" key="1">
    <citation type="submission" date="2016-10" db="EMBL/GenBank/DDBJ databases">
        <authorList>
            <person name="Varghese N."/>
            <person name="Submissions S."/>
        </authorList>
    </citation>
    <scope>NUCLEOTIDE SEQUENCE [LARGE SCALE GENOMIC DNA]</scope>
    <source>
        <strain evidence="4 5">DSM 9169</strain>
    </source>
</reference>
<evidence type="ECO:0000256" key="1">
    <source>
        <dbReference type="SAM" id="MobiDB-lite"/>
    </source>
</evidence>
<dbReference type="RefSeq" id="WP_058236346.1">
    <property type="nucleotide sequence ID" value="NZ_LT629792.1"/>
</dbReference>
<feature type="region of interest" description="Disordered" evidence="1">
    <location>
        <begin position="22"/>
        <end position="80"/>
    </location>
</feature>
<name>A0ABY0V6B4_9ACTO</name>
<feature type="compositionally biased region" description="Polar residues" evidence="1">
    <location>
        <begin position="70"/>
        <end position="80"/>
    </location>
</feature>
<evidence type="ECO:0000256" key="2">
    <source>
        <dbReference type="SAM" id="SignalP"/>
    </source>
</evidence>
<feature type="compositionally biased region" description="Low complexity" evidence="1">
    <location>
        <begin position="32"/>
        <end position="48"/>
    </location>
</feature>
<dbReference type="EMBL" id="LT629792">
    <property type="protein sequence ID" value="SDT89610.1"/>
    <property type="molecule type" value="Genomic_DNA"/>
</dbReference>
<dbReference type="PROSITE" id="PS51257">
    <property type="entry name" value="PROKAR_LIPOPROTEIN"/>
    <property type="match status" value="1"/>
</dbReference>
<feature type="compositionally biased region" description="Acidic residues" evidence="1">
    <location>
        <begin position="49"/>
        <end position="68"/>
    </location>
</feature>
<sequence length="212" mass="22332">MKTTRKLAFVPAIALAFTLGACSSQNDPAPVESEPTSTTTTSEATQSSSDDDRDDDADDTAESGDDDQASAASGVSSNEQALAAVAAAEGVNGGRAYSLETNDQRSEWKVKVVEGNEGRVYVIDQSGNVVRNEIDDDFDEDDKHVADAGIISLADAVKAALAERPDGYLISADFDDDDDNKFYFEVELENEAGGDLAEFDIDAESGAVTVEG</sequence>
<feature type="domain" description="PepSY" evidence="3">
    <location>
        <begin position="151"/>
        <end position="208"/>
    </location>
</feature>
<dbReference type="Pfam" id="PF03413">
    <property type="entry name" value="PepSY"/>
    <property type="match status" value="1"/>
</dbReference>
<gene>
    <name evidence="4" type="ORF">SAMN04489714_0663</name>
</gene>
<feature type="chain" id="PRO_5046681352" evidence="2">
    <location>
        <begin position="22"/>
        <end position="212"/>
    </location>
</feature>
<accession>A0ABY0V6B4</accession>
<dbReference type="InterPro" id="IPR025711">
    <property type="entry name" value="PepSY"/>
</dbReference>
<keyword evidence="5" id="KW-1185">Reference proteome</keyword>
<protein>
    <submittedName>
        <fullName evidence="4">Peptidase propeptide and YPEB domain-containing protein</fullName>
    </submittedName>
</protein>
<dbReference type="Proteomes" id="UP000198976">
    <property type="component" value="Chromosome I"/>
</dbReference>
<keyword evidence="2" id="KW-0732">Signal</keyword>
<organism evidence="4 5">
    <name type="scientific">Schaalia radingae</name>
    <dbReference type="NCBI Taxonomy" id="131110"/>
    <lineage>
        <taxon>Bacteria</taxon>
        <taxon>Bacillati</taxon>
        <taxon>Actinomycetota</taxon>
        <taxon>Actinomycetes</taxon>
        <taxon>Actinomycetales</taxon>
        <taxon>Actinomycetaceae</taxon>
        <taxon>Schaalia</taxon>
    </lineage>
</organism>
<evidence type="ECO:0000313" key="5">
    <source>
        <dbReference type="Proteomes" id="UP000198976"/>
    </source>
</evidence>
<feature type="signal peptide" evidence="2">
    <location>
        <begin position="1"/>
        <end position="21"/>
    </location>
</feature>
<evidence type="ECO:0000259" key="3">
    <source>
        <dbReference type="Pfam" id="PF03413"/>
    </source>
</evidence>